<dbReference type="Pfam" id="PF00293">
    <property type="entry name" value="NUDIX"/>
    <property type="match status" value="1"/>
</dbReference>
<accession>A0A8X8IBV2</accession>
<dbReference type="Gene3D" id="3.90.79.10">
    <property type="entry name" value="Nucleoside Triphosphate Pyrophosphohydrolase"/>
    <property type="match status" value="1"/>
</dbReference>
<dbReference type="GO" id="GO:0006753">
    <property type="term" value="P:nucleoside phosphate metabolic process"/>
    <property type="evidence" value="ECO:0007669"/>
    <property type="project" value="TreeGrafter"/>
</dbReference>
<dbReference type="PROSITE" id="PS51462">
    <property type="entry name" value="NUDIX"/>
    <property type="match status" value="1"/>
</dbReference>
<feature type="domain" description="Nudix hydrolase" evidence="8">
    <location>
        <begin position="43"/>
        <end position="172"/>
    </location>
</feature>
<gene>
    <name evidence="9" type="ORF">SAMN05444410_101123</name>
</gene>
<keyword evidence="5" id="KW-0378">Hydrolase</keyword>
<comment type="catalytic activity">
    <reaction evidence="1">
        <text>GDP-alpha-D-mannose + H2O = alpha-D-mannose 1-phosphate + GMP + 2 H(+)</text>
        <dbReference type="Rhea" id="RHEA:27978"/>
        <dbReference type="ChEBI" id="CHEBI:15377"/>
        <dbReference type="ChEBI" id="CHEBI:15378"/>
        <dbReference type="ChEBI" id="CHEBI:57527"/>
        <dbReference type="ChEBI" id="CHEBI:58115"/>
        <dbReference type="ChEBI" id="CHEBI:58409"/>
    </reaction>
</comment>
<evidence type="ECO:0000256" key="1">
    <source>
        <dbReference type="ARBA" id="ARBA00000847"/>
    </source>
</evidence>
<evidence type="ECO:0000256" key="3">
    <source>
        <dbReference type="ARBA" id="ARBA00007275"/>
    </source>
</evidence>
<dbReference type="EMBL" id="FNNO01000001">
    <property type="protein sequence ID" value="SDW05418.1"/>
    <property type="molecule type" value="Genomic_DNA"/>
</dbReference>
<evidence type="ECO:0000256" key="4">
    <source>
        <dbReference type="ARBA" id="ARBA00016377"/>
    </source>
</evidence>
<dbReference type="SUPFAM" id="SSF55811">
    <property type="entry name" value="Nudix"/>
    <property type="match status" value="1"/>
</dbReference>
<dbReference type="Proteomes" id="UP000198711">
    <property type="component" value="Unassembled WGS sequence"/>
</dbReference>
<comment type="caution">
    <text evidence="9">The sequence shown here is derived from an EMBL/GenBank/DDBJ whole genome shotgun (WGS) entry which is preliminary data.</text>
</comment>
<dbReference type="GO" id="GO:0016787">
    <property type="term" value="F:hydrolase activity"/>
    <property type="evidence" value="ECO:0007669"/>
    <property type="project" value="UniProtKB-KW"/>
</dbReference>
<dbReference type="InterPro" id="IPR015797">
    <property type="entry name" value="NUDIX_hydrolase-like_dom_sf"/>
</dbReference>
<proteinExistence type="inferred from homology"/>
<dbReference type="CDD" id="cd03424">
    <property type="entry name" value="NUDIX_ADPRase_Nudt5_UGPPase_Nudt14"/>
    <property type="match status" value="1"/>
</dbReference>
<comment type="similarity">
    <text evidence="3">Belongs to the Nudix hydrolase family. NudK subfamily.</text>
</comment>
<evidence type="ECO:0000313" key="10">
    <source>
        <dbReference type="Proteomes" id="UP000198711"/>
    </source>
</evidence>
<dbReference type="AlphaFoldDB" id="A0A8X8IBV2"/>
<organism evidence="9 10">
    <name type="scientific">Hydrobacter penzbergensis</name>
    <dbReference type="NCBI Taxonomy" id="1235997"/>
    <lineage>
        <taxon>Bacteria</taxon>
        <taxon>Pseudomonadati</taxon>
        <taxon>Bacteroidota</taxon>
        <taxon>Chitinophagia</taxon>
        <taxon>Chitinophagales</taxon>
        <taxon>Chitinophagaceae</taxon>
        <taxon>Hydrobacter</taxon>
    </lineage>
</organism>
<keyword evidence="10" id="KW-1185">Reference proteome</keyword>
<evidence type="ECO:0000256" key="6">
    <source>
        <dbReference type="ARBA" id="ARBA00032162"/>
    </source>
</evidence>
<evidence type="ECO:0000256" key="7">
    <source>
        <dbReference type="ARBA" id="ARBA00032272"/>
    </source>
</evidence>
<evidence type="ECO:0000256" key="2">
    <source>
        <dbReference type="ARBA" id="ARBA00001946"/>
    </source>
</evidence>
<dbReference type="PROSITE" id="PS00893">
    <property type="entry name" value="NUDIX_BOX"/>
    <property type="match status" value="1"/>
</dbReference>
<reference evidence="9 10" key="1">
    <citation type="submission" date="2016-10" db="EMBL/GenBank/DDBJ databases">
        <authorList>
            <person name="Varghese N."/>
            <person name="Submissions S."/>
        </authorList>
    </citation>
    <scope>NUCLEOTIDE SEQUENCE [LARGE SCALE GENOMIC DNA]</scope>
    <source>
        <strain evidence="9 10">DSM 25353</strain>
    </source>
</reference>
<protein>
    <recommendedName>
        <fullName evidence="4">GDP-mannose pyrophosphatase</fullName>
    </recommendedName>
    <alternativeName>
        <fullName evidence="6">GDP-mannose hydrolase</fullName>
    </alternativeName>
    <alternativeName>
        <fullName evidence="7">GDPMK</fullName>
    </alternativeName>
</protein>
<dbReference type="GO" id="GO:0019693">
    <property type="term" value="P:ribose phosphate metabolic process"/>
    <property type="evidence" value="ECO:0007669"/>
    <property type="project" value="TreeGrafter"/>
</dbReference>
<evidence type="ECO:0000259" key="8">
    <source>
        <dbReference type="PROSITE" id="PS51462"/>
    </source>
</evidence>
<evidence type="ECO:0000313" key="9">
    <source>
        <dbReference type="EMBL" id="SDW05418.1"/>
    </source>
</evidence>
<dbReference type="InterPro" id="IPR000086">
    <property type="entry name" value="NUDIX_hydrolase_dom"/>
</dbReference>
<dbReference type="PANTHER" id="PTHR11839:SF18">
    <property type="entry name" value="NUDIX HYDROLASE DOMAIN-CONTAINING PROTEIN"/>
    <property type="match status" value="1"/>
</dbReference>
<name>A0A8X8IBV2_9BACT</name>
<evidence type="ECO:0000256" key="5">
    <source>
        <dbReference type="ARBA" id="ARBA00022801"/>
    </source>
</evidence>
<dbReference type="GO" id="GO:0005829">
    <property type="term" value="C:cytosol"/>
    <property type="evidence" value="ECO:0007669"/>
    <property type="project" value="TreeGrafter"/>
</dbReference>
<comment type="cofactor">
    <cofactor evidence="2">
        <name>Mg(2+)</name>
        <dbReference type="ChEBI" id="CHEBI:18420"/>
    </cofactor>
</comment>
<dbReference type="InterPro" id="IPR020084">
    <property type="entry name" value="NUDIX_hydrolase_CS"/>
</dbReference>
<sequence>MTREMKWKTLSSKYVYHDRWFKARAASCELPDGRIIEPYYVVELPNWANVVVVTKDERMVFVRQYRYAGDMITIELPGGVIDKNESPEAAVKREMIEETGYTSNEIEFLYQVSPNPAINDNTAYFYLARNAEPGGTQKFDPFEDIEVVSFSKEEVIQLLREGKFQHGVQVGAIYDALVKLKWL</sequence>
<dbReference type="PANTHER" id="PTHR11839">
    <property type="entry name" value="UDP/ADP-SUGAR PYROPHOSPHATASE"/>
    <property type="match status" value="1"/>
</dbReference>